<feature type="signal peptide" evidence="1">
    <location>
        <begin position="1"/>
        <end position="22"/>
    </location>
</feature>
<evidence type="ECO:0008006" key="4">
    <source>
        <dbReference type="Google" id="ProtNLM"/>
    </source>
</evidence>
<evidence type="ECO:0000313" key="3">
    <source>
        <dbReference type="Proteomes" id="UP001283361"/>
    </source>
</evidence>
<evidence type="ECO:0000313" key="2">
    <source>
        <dbReference type="EMBL" id="KAK3752178.1"/>
    </source>
</evidence>
<reference evidence="2" key="1">
    <citation type="journal article" date="2023" name="G3 (Bethesda)">
        <title>A reference genome for the long-term kleptoplast-retaining sea slug Elysia crispata morphotype clarki.</title>
        <authorList>
            <person name="Eastman K.E."/>
            <person name="Pendleton A.L."/>
            <person name="Shaikh M.A."/>
            <person name="Suttiyut T."/>
            <person name="Ogas R."/>
            <person name="Tomko P."/>
            <person name="Gavelis G."/>
            <person name="Widhalm J.R."/>
            <person name="Wisecaver J.H."/>
        </authorList>
    </citation>
    <scope>NUCLEOTIDE SEQUENCE</scope>
    <source>
        <strain evidence="2">ECLA1</strain>
    </source>
</reference>
<dbReference type="Proteomes" id="UP001283361">
    <property type="component" value="Unassembled WGS sequence"/>
</dbReference>
<proteinExistence type="predicted"/>
<accession>A0AAE0YN84</accession>
<protein>
    <recommendedName>
        <fullName evidence="4">Secreted protein</fullName>
    </recommendedName>
</protein>
<evidence type="ECO:0000256" key="1">
    <source>
        <dbReference type="SAM" id="SignalP"/>
    </source>
</evidence>
<sequence>MFPLVQFFELYITLFWCKFVQAHPANFALSIRVVEGTVGEGTEVKVAWACHKIHRTSRNNPTYKEPNKEREIEEDRELERWEGNITEWTGQMLSDNLRRTEGTEKWRELVVRYSDGPTVFRPRDTE</sequence>
<name>A0AAE0YN84_9GAST</name>
<organism evidence="2 3">
    <name type="scientific">Elysia crispata</name>
    <name type="common">lettuce slug</name>
    <dbReference type="NCBI Taxonomy" id="231223"/>
    <lineage>
        <taxon>Eukaryota</taxon>
        <taxon>Metazoa</taxon>
        <taxon>Spiralia</taxon>
        <taxon>Lophotrochozoa</taxon>
        <taxon>Mollusca</taxon>
        <taxon>Gastropoda</taxon>
        <taxon>Heterobranchia</taxon>
        <taxon>Euthyneura</taxon>
        <taxon>Panpulmonata</taxon>
        <taxon>Sacoglossa</taxon>
        <taxon>Placobranchoidea</taxon>
        <taxon>Plakobranchidae</taxon>
        <taxon>Elysia</taxon>
    </lineage>
</organism>
<keyword evidence="1" id="KW-0732">Signal</keyword>
<gene>
    <name evidence="2" type="ORF">RRG08_059739</name>
</gene>
<feature type="chain" id="PRO_5041898018" description="Secreted protein" evidence="1">
    <location>
        <begin position="23"/>
        <end position="126"/>
    </location>
</feature>
<dbReference type="AlphaFoldDB" id="A0AAE0YN84"/>
<dbReference type="EMBL" id="JAWDGP010005780">
    <property type="protein sequence ID" value="KAK3752178.1"/>
    <property type="molecule type" value="Genomic_DNA"/>
</dbReference>
<comment type="caution">
    <text evidence="2">The sequence shown here is derived from an EMBL/GenBank/DDBJ whole genome shotgun (WGS) entry which is preliminary data.</text>
</comment>
<keyword evidence="3" id="KW-1185">Reference proteome</keyword>